<protein>
    <submittedName>
        <fullName evidence="1">Uncharacterized protein</fullName>
    </submittedName>
</protein>
<dbReference type="Proteomes" id="UP000325577">
    <property type="component" value="Linkage Group LG17"/>
</dbReference>
<dbReference type="PANTHER" id="PTHR48035">
    <property type="entry name" value="HETEROGENEOUS NUCLEAR RIBONUCLEOPROTEIN 1"/>
    <property type="match status" value="1"/>
</dbReference>
<accession>A0A5J5AY54</accession>
<dbReference type="EMBL" id="CM018040">
    <property type="protein sequence ID" value="KAA8535354.1"/>
    <property type="molecule type" value="Genomic_DNA"/>
</dbReference>
<organism evidence="1 2">
    <name type="scientific">Nyssa sinensis</name>
    <dbReference type="NCBI Taxonomy" id="561372"/>
    <lineage>
        <taxon>Eukaryota</taxon>
        <taxon>Viridiplantae</taxon>
        <taxon>Streptophyta</taxon>
        <taxon>Embryophyta</taxon>
        <taxon>Tracheophyta</taxon>
        <taxon>Spermatophyta</taxon>
        <taxon>Magnoliopsida</taxon>
        <taxon>eudicotyledons</taxon>
        <taxon>Gunneridae</taxon>
        <taxon>Pentapetalae</taxon>
        <taxon>asterids</taxon>
        <taxon>Cornales</taxon>
        <taxon>Nyssaceae</taxon>
        <taxon>Nyssa</taxon>
    </lineage>
</organism>
<keyword evidence="2" id="KW-1185">Reference proteome</keyword>
<sequence length="113" mass="12386">MSGHLPSLLWRSDLDEAEFSRLHSGVKRGDIVGVIGFPTDTSILRLKTSVDRVLRKSFHELNNKDVEVKRALPKYANPGGGGGHSAYGSVANASTLDSRMDGNRFMQPQTTIF</sequence>
<gene>
    <name evidence="1" type="ORF">F0562_030358</name>
</gene>
<dbReference type="OrthoDB" id="1713321at2759"/>
<dbReference type="AlphaFoldDB" id="A0A5J5AY54"/>
<evidence type="ECO:0000313" key="2">
    <source>
        <dbReference type="Proteomes" id="UP000325577"/>
    </source>
</evidence>
<dbReference type="PANTHER" id="PTHR48035:SF2">
    <property type="entry name" value="RNA-BINDING REGION RNP-1 DOMAIN-CONTAINING PROTEIN"/>
    <property type="match status" value="1"/>
</dbReference>
<name>A0A5J5AY54_9ASTE</name>
<proteinExistence type="predicted"/>
<evidence type="ECO:0000313" key="1">
    <source>
        <dbReference type="EMBL" id="KAA8535354.1"/>
    </source>
</evidence>
<reference evidence="1 2" key="1">
    <citation type="submission" date="2019-09" db="EMBL/GenBank/DDBJ databases">
        <title>A chromosome-level genome assembly of the Chinese tupelo Nyssa sinensis.</title>
        <authorList>
            <person name="Yang X."/>
            <person name="Kang M."/>
            <person name="Yang Y."/>
            <person name="Xiong H."/>
            <person name="Wang M."/>
            <person name="Zhang Z."/>
            <person name="Wang Z."/>
            <person name="Wu H."/>
            <person name="Ma T."/>
            <person name="Liu J."/>
            <person name="Xi Z."/>
        </authorList>
    </citation>
    <scope>NUCLEOTIDE SEQUENCE [LARGE SCALE GENOMIC DNA]</scope>
    <source>
        <strain evidence="1">J267</strain>
        <tissue evidence="1">Leaf</tissue>
    </source>
</reference>
<dbReference type="InterPro" id="IPR053260">
    <property type="entry name" value="hnRNP"/>
</dbReference>